<reference evidence="2" key="2">
    <citation type="submission" date="2023-06" db="EMBL/GenBank/DDBJ databases">
        <authorList>
            <consortium name="Lawrence Berkeley National Laboratory"/>
            <person name="Mondo S.J."/>
            <person name="Hensen N."/>
            <person name="Bonometti L."/>
            <person name="Westerberg I."/>
            <person name="Brannstrom I.O."/>
            <person name="Guillou S."/>
            <person name="Cros-Aarteil S."/>
            <person name="Calhoun S."/>
            <person name="Haridas S."/>
            <person name="Kuo A."/>
            <person name="Pangilinan J."/>
            <person name="Riley R."/>
            <person name="Labutti K."/>
            <person name="Andreopoulos B."/>
            <person name="Lipzen A."/>
            <person name="Chen C."/>
            <person name="Yanf M."/>
            <person name="Daum C."/>
            <person name="Ng V."/>
            <person name="Clum A."/>
            <person name="Steindorff A."/>
            <person name="Ohm R."/>
            <person name="Martin F."/>
            <person name="Silar P."/>
            <person name="Natvig D."/>
            <person name="Lalanne C."/>
            <person name="Gautier V."/>
            <person name="Ament-Velasquez S.L."/>
            <person name="Kruys A."/>
            <person name="Hutchinson M.I."/>
            <person name="Powell A.J."/>
            <person name="Barry K."/>
            <person name="Miller A.N."/>
            <person name="Grigoriev I.V."/>
            <person name="Debuchy R."/>
            <person name="Gladieux P."/>
            <person name="Thoren M.H."/>
            <person name="Johannesson H."/>
        </authorList>
    </citation>
    <scope>NUCLEOTIDE SEQUENCE</scope>
    <source>
        <strain evidence="2">PSN324</strain>
    </source>
</reference>
<feature type="region of interest" description="Disordered" evidence="1">
    <location>
        <begin position="133"/>
        <end position="154"/>
    </location>
</feature>
<evidence type="ECO:0000313" key="3">
    <source>
        <dbReference type="Proteomes" id="UP001321749"/>
    </source>
</evidence>
<feature type="region of interest" description="Disordered" evidence="1">
    <location>
        <begin position="847"/>
        <end position="866"/>
    </location>
</feature>
<organism evidence="2 3">
    <name type="scientific">Cladorrhinum samala</name>
    <dbReference type="NCBI Taxonomy" id="585594"/>
    <lineage>
        <taxon>Eukaryota</taxon>
        <taxon>Fungi</taxon>
        <taxon>Dikarya</taxon>
        <taxon>Ascomycota</taxon>
        <taxon>Pezizomycotina</taxon>
        <taxon>Sordariomycetes</taxon>
        <taxon>Sordariomycetidae</taxon>
        <taxon>Sordariales</taxon>
        <taxon>Podosporaceae</taxon>
        <taxon>Cladorrhinum</taxon>
    </lineage>
</organism>
<comment type="caution">
    <text evidence="2">The sequence shown here is derived from an EMBL/GenBank/DDBJ whole genome shotgun (WGS) entry which is preliminary data.</text>
</comment>
<feature type="compositionally biased region" description="Gly residues" evidence="1">
    <location>
        <begin position="584"/>
        <end position="595"/>
    </location>
</feature>
<proteinExistence type="predicted"/>
<gene>
    <name evidence="2" type="ORF">QBC42DRAFT_326244</name>
</gene>
<feature type="compositionally biased region" description="Pro residues" evidence="1">
    <location>
        <begin position="409"/>
        <end position="420"/>
    </location>
</feature>
<dbReference type="AlphaFoldDB" id="A0AAV9I3H8"/>
<evidence type="ECO:0000313" key="2">
    <source>
        <dbReference type="EMBL" id="KAK4466575.1"/>
    </source>
</evidence>
<feature type="compositionally biased region" description="Low complexity" evidence="1">
    <location>
        <begin position="276"/>
        <end position="291"/>
    </location>
</feature>
<keyword evidence="3" id="KW-1185">Reference proteome</keyword>
<feature type="region of interest" description="Disordered" evidence="1">
    <location>
        <begin position="755"/>
        <end position="787"/>
    </location>
</feature>
<reference evidence="2" key="1">
    <citation type="journal article" date="2023" name="Mol. Phylogenet. Evol.">
        <title>Genome-scale phylogeny and comparative genomics of the fungal order Sordariales.</title>
        <authorList>
            <person name="Hensen N."/>
            <person name="Bonometti L."/>
            <person name="Westerberg I."/>
            <person name="Brannstrom I.O."/>
            <person name="Guillou S."/>
            <person name="Cros-Aarteil S."/>
            <person name="Calhoun S."/>
            <person name="Haridas S."/>
            <person name="Kuo A."/>
            <person name="Mondo S."/>
            <person name="Pangilinan J."/>
            <person name="Riley R."/>
            <person name="LaButti K."/>
            <person name="Andreopoulos B."/>
            <person name="Lipzen A."/>
            <person name="Chen C."/>
            <person name="Yan M."/>
            <person name="Daum C."/>
            <person name="Ng V."/>
            <person name="Clum A."/>
            <person name="Steindorff A."/>
            <person name="Ohm R.A."/>
            <person name="Martin F."/>
            <person name="Silar P."/>
            <person name="Natvig D.O."/>
            <person name="Lalanne C."/>
            <person name="Gautier V."/>
            <person name="Ament-Velasquez S.L."/>
            <person name="Kruys A."/>
            <person name="Hutchinson M.I."/>
            <person name="Powell A.J."/>
            <person name="Barry K."/>
            <person name="Miller A.N."/>
            <person name="Grigoriev I.V."/>
            <person name="Debuchy R."/>
            <person name="Gladieux P."/>
            <person name="Hiltunen Thoren M."/>
            <person name="Johannesson H."/>
        </authorList>
    </citation>
    <scope>NUCLEOTIDE SEQUENCE</scope>
    <source>
        <strain evidence="2">PSN324</strain>
    </source>
</reference>
<dbReference type="Proteomes" id="UP001321749">
    <property type="component" value="Unassembled WGS sequence"/>
</dbReference>
<dbReference type="EMBL" id="MU864931">
    <property type="protein sequence ID" value="KAK4466575.1"/>
    <property type="molecule type" value="Genomic_DNA"/>
</dbReference>
<evidence type="ECO:0000256" key="1">
    <source>
        <dbReference type="SAM" id="MobiDB-lite"/>
    </source>
</evidence>
<protein>
    <submittedName>
        <fullName evidence="2">Uncharacterized protein</fullName>
    </submittedName>
</protein>
<feature type="region of interest" description="Disordered" evidence="1">
    <location>
        <begin position="376"/>
        <end position="425"/>
    </location>
</feature>
<sequence length="884" mass="94846">MSRQLPSLNTEAIRFNSYNQQHGLSPQDSGYIGDCDSPVYIARPEQCGEVIDPQDDPCYDSSPDRNIRRFSYPDEQTILLRSQQDIYEGLDEAHANITTETKKKLDFVPAKFGQFRVLQEAAGNIGAKLGTASENLEQTERLETPSSNTVDEKANGGNPGDAIIGLKQATTILALLVLVLKSLVSRSIQVSIISARSTFTVVKCALKADLITFAHLLDIWLLHPIMEHPPPARRSGWPRSRITSWSQQHQSSAARSSVRPVRGNEHYSQHSPDPPSYYSNTSESPSSASQSKHNSATCIPAFPQRVHTGANGDASWFLRKPGRHNDENMRPFRGLEADYKSAQKTDTITQHHHRLGIPKSKTFNVFSSITQSFSSSLNVGTSSRRRSQTPAADVSERSLLAESRQPAPDSRPPLPPPPRNPRLVHTAMPSEYWSGRFVSLHDKFHNEMLASHNLDVVLEAQSAQSSAQSTAAAQNNPSASAYSVTRIAAPTFCTPRYSPSKNQRQIDVGVGANKTQTRIPQSATSGAILQTTPHVSSNPPSTRASSRTYTPYNYRCKVSSRPPSYDHGNITLPIGLMSSEDSRSGGGGGGGGGGAALAAPDVPKHRYFSSGNPGGGAYPVGSAAKAMSNSSKTAINLDDDEARCKRVFIHLEALCVTEDARQSLKRWQAGYARRTRQVGLLPKGEKVMMMGGISFGHGGGGGDEGSYGDNNGKARTATTGPAEVGDGRISVGAGARGLVRRLRRSLVGAGASLAHSHGIGGGSGSNHSTTSSGGGSGGEAGRHGPPLMVPDFSLGFVGGVLEEEEEGREWGVGMDNRDSGVGIGVCSGRERERRYVTERWLRDRSENGIGGSGGAEFDGESNLVRDRRTLGYGGRRRGLSVLSS</sequence>
<feature type="region of interest" description="Disordered" evidence="1">
    <location>
        <begin position="575"/>
        <end position="597"/>
    </location>
</feature>
<feature type="region of interest" description="Disordered" evidence="1">
    <location>
        <begin position="231"/>
        <end position="295"/>
    </location>
</feature>
<name>A0AAV9I3H8_9PEZI</name>
<accession>A0AAV9I3H8</accession>
<feature type="compositionally biased region" description="Low complexity" evidence="1">
    <location>
        <begin position="244"/>
        <end position="261"/>
    </location>
</feature>